<dbReference type="AlphaFoldDB" id="A0A6P8BM56"/>
<feature type="transmembrane region" description="Helical" evidence="2">
    <location>
        <begin position="86"/>
        <end position="106"/>
    </location>
</feature>
<keyword evidence="2" id="KW-0812">Transmembrane</keyword>
<feature type="compositionally biased region" description="Pro residues" evidence="1">
    <location>
        <begin position="74"/>
        <end position="83"/>
    </location>
</feature>
<reference evidence="4" key="1">
    <citation type="journal article" date="2019" name="Mol. Biol. Evol.">
        <title>Blast fungal genomes show frequent chromosomal changes, gene gains and losses, and effector gene turnover.</title>
        <authorList>
            <person name="Gomez Luciano L.B."/>
            <person name="Jason Tsai I."/>
            <person name="Chuma I."/>
            <person name="Tosa Y."/>
            <person name="Chen Y.H."/>
            <person name="Li J.Y."/>
            <person name="Li M.Y."/>
            <person name="Jade Lu M.Y."/>
            <person name="Nakayashiki H."/>
            <person name="Li W.H."/>
        </authorList>
    </citation>
    <scope>NUCLEOTIDE SEQUENCE</scope>
    <source>
        <strain evidence="4">NI907</strain>
    </source>
</reference>
<evidence type="ECO:0000256" key="1">
    <source>
        <dbReference type="SAM" id="MobiDB-lite"/>
    </source>
</evidence>
<evidence type="ECO:0000256" key="2">
    <source>
        <dbReference type="SAM" id="Phobius"/>
    </source>
</evidence>
<gene>
    <name evidence="4" type="ORF">PgNI_02123</name>
</gene>
<dbReference type="GeneID" id="41957102"/>
<protein>
    <submittedName>
        <fullName evidence="4">Uncharacterized protein</fullName>
    </submittedName>
</protein>
<dbReference type="OrthoDB" id="5200942at2759"/>
<reference evidence="4" key="3">
    <citation type="submission" date="2025-08" db="UniProtKB">
        <authorList>
            <consortium name="RefSeq"/>
        </authorList>
    </citation>
    <scope>IDENTIFICATION</scope>
    <source>
        <strain evidence="4">NI907</strain>
    </source>
</reference>
<keyword evidence="3" id="KW-1185">Reference proteome</keyword>
<accession>A0A6P8BM56</accession>
<keyword evidence="2" id="KW-1133">Transmembrane helix</keyword>
<keyword evidence="2" id="KW-0472">Membrane</keyword>
<dbReference type="KEGG" id="pgri:PgNI_02123"/>
<reference evidence="4" key="2">
    <citation type="submission" date="2019-10" db="EMBL/GenBank/DDBJ databases">
        <authorList>
            <consortium name="NCBI Genome Project"/>
        </authorList>
    </citation>
    <scope>NUCLEOTIDE SEQUENCE</scope>
    <source>
        <strain evidence="4">NI907</strain>
    </source>
</reference>
<proteinExistence type="predicted"/>
<organism evidence="3 4">
    <name type="scientific">Pyricularia grisea</name>
    <name type="common">Crabgrass-specific blast fungus</name>
    <name type="synonym">Magnaporthe grisea</name>
    <dbReference type="NCBI Taxonomy" id="148305"/>
    <lineage>
        <taxon>Eukaryota</taxon>
        <taxon>Fungi</taxon>
        <taxon>Dikarya</taxon>
        <taxon>Ascomycota</taxon>
        <taxon>Pezizomycotina</taxon>
        <taxon>Sordariomycetes</taxon>
        <taxon>Sordariomycetidae</taxon>
        <taxon>Magnaporthales</taxon>
        <taxon>Pyriculariaceae</taxon>
        <taxon>Pyricularia</taxon>
    </lineage>
</organism>
<dbReference type="Proteomes" id="UP000515153">
    <property type="component" value="Unplaced"/>
</dbReference>
<feature type="region of interest" description="Disordered" evidence="1">
    <location>
        <begin position="40"/>
        <end position="84"/>
    </location>
</feature>
<feature type="region of interest" description="Disordered" evidence="1">
    <location>
        <begin position="118"/>
        <end position="140"/>
    </location>
</feature>
<evidence type="ECO:0000313" key="3">
    <source>
        <dbReference type="Proteomes" id="UP000515153"/>
    </source>
</evidence>
<sequence>MSAFRTRSTATALRSLGANPRAPISWARVQQCRGYAYSKDEALESRNSTSNYSKAANDGLEGNTAKATVKGAPPSTPKEPPTSRPAYMIGIGGIVLAIGYGFITLLGSPEKAAAHHENLPSALTPGKGVDVAATRGPNRA</sequence>
<name>A0A6P8BM56_PYRGI</name>
<feature type="compositionally biased region" description="Polar residues" evidence="1">
    <location>
        <begin position="45"/>
        <end position="54"/>
    </location>
</feature>
<dbReference type="RefSeq" id="XP_030988211.1">
    <property type="nucleotide sequence ID" value="XM_031122190.1"/>
</dbReference>
<evidence type="ECO:0000313" key="4">
    <source>
        <dbReference type="RefSeq" id="XP_030988211.1"/>
    </source>
</evidence>